<name>A0A7R9KYK4_9ACAR</name>
<feature type="region of interest" description="Disordered" evidence="4">
    <location>
        <begin position="178"/>
        <end position="203"/>
    </location>
</feature>
<dbReference type="EMBL" id="CAJPIZ010010041">
    <property type="protein sequence ID" value="CAG2112263.1"/>
    <property type="molecule type" value="Genomic_DNA"/>
</dbReference>
<dbReference type="PROSITE" id="PS51450">
    <property type="entry name" value="LRR"/>
    <property type="match status" value="1"/>
</dbReference>
<gene>
    <name evidence="5" type="ORF">OSB1V03_LOCUS12242</name>
</gene>
<organism evidence="5">
    <name type="scientific">Medioppia subpectinata</name>
    <dbReference type="NCBI Taxonomy" id="1979941"/>
    <lineage>
        <taxon>Eukaryota</taxon>
        <taxon>Metazoa</taxon>
        <taxon>Ecdysozoa</taxon>
        <taxon>Arthropoda</taxon>
        <taxon>Chelicerata</taxon>
        <taxon>Arachnida</taxon>
        <taxon>Acari</taxon>
        <taxon>Acariformes</taxon>
        <taxon>Sarcoptiformes</taxon>
        <taxon>Oribatida</taxon>
        <taxon>Brachypylina</taxon>
        <taxon>Oppioidea</taxon>
        <taxon>Oppiidae</taxon>
        <taxon>Medioppia</taxon>
    </lineage>
</organism>
<dbReference type="Gene3D" id="3.80.10.10">
    <property type="entry name" value="Ribonuclease Inhibitor"/>
    <property type="match status" value="1"/>
</dbReference>
<dbReference type="FunFam" id="3.80.10.10:FF:000131">
    <property type="entry name" value="acidic leucine-rich nuclear phosphoprotein 32-related protein-like"/>
    <property type="match status" value="1"/>
</dbReference>
<keyword evidence="6" id="KW-1185">Reference proteome</keyword>
<dbReference type="Proteomes" id="UP000759131">
    <property type="component" value="Unassembled WGS sequence"/>
</dbReference>
<keyword evidence="1" id="KW-0433">Leucine-rich repeat</keyword>
<feature type="non-terminal residue" evidence="5">
    <location>
        <position position="315"/>
    </location>
</feature>
<dbReference type="InterPro" id="IPR032675">
    <property type="entry name" value="LRR_dom_sf"/>
</dbReference>
<evidence type="ECO:0000313" key="5">
    <source>
        <dbReference type="EMBL" id="CAD7631833.1"/>
    </source>
</evidence>
<dbReference type="GO" id="GO:0005634">
    <property type="term" value="C:nucleus"/>
    <property type="evidence" value="ECO:0007669"/>
    <property type="project" value="TreeGrafter"/>
</dbReference>
<dbReference type="PANTHER" id="PTHR11375">
    <property type="entry name" value="ACIDIC LEUCINE-RICH NUCLEAR PHOSPHOPROTEIN 32"/>
    <property type="match status" value="1"/>
</dbReference>
<evidence type="ECO:0000256" key="3">
    <source>
        <dbReference type="ARBA" id="ARBA00025777"/>
    </source>
</evidence>
<dbReference type="GO" id="GO:0042393">
    <property type="term" value="F:histone binding"/>
    <property type="evidence" value="ECO:0007669"/>
    <property type="project" value="TreeGrafter"/>
</dbReference>
<evidence type="ECO:0000256" key="2">
    <source>
        <dbReference type="ARBA" id="ARBA00022737"/>
    </source>
</evidence>
<evidence type="ECO:0000256" key="4">
    <source>
        <dbReference type="SAM" id="MobiDB-lite"/>
    </source>
</evidence>
<protein>
    <recommendedName>
        <fullName evidence="7">Acidic leucine-rich nuclear phosphoprotein 32 family member A</fullName>
    </recommendedName>
</protein>
<reference evidence="5" key="1">
    <citation type="submission" date="2020-11" db="EMBL/GenBank/DDBJ databases">
        <authorList>
            <person name="Tran Van P."/>
        </authorList>
    </citation>
    <scope>NUCLEOTIDE SEQUENCE</scope>
</reference>
<dbReference type="OrthoDB" id="2160613at2759"/>
<evidence type="ECO:0000256" key="1">
    <source>
        <dbReference type="ARBA" id="ARBA00022614"/>
    </source>
</evidence>
<sequence length="315" mass="34661">MEKRIELEKRGRNANQCIDSVKSMDNIKYGTNAKLQYPNCVVLYLQIKDLNLDNCRSTNIVGLSEDFAILETLSLINVGLTSLKGFPKLPNLKKLELSDNRISGGLNLLSGSPKLTHLNLSGNKIKDIETLKPLEEFKNLKNLDLFNCDVTSVENYREKVFALISCLKFLDGFDREDKEAEDSEADEEDLNDDEDGNDIDGDSEGMTGWTCFDLWSKSADIRCAGIDGIGGTDGVANCGVTFFGGGGCCTGVDSLSSAAIGVSLNLDLDNNEEDDDIDDRHKEIQGLLSNAFDDISSLSEEEGEYSLEFKKFTID</sequence>
<feature type="compositionally biased region" description="Acidic residues" evidence="4">
    <location>
        <begin position="179"/>
        <end position="203"/>
    </location>
</feature>
<keyword evidence="2" id="KW-0677">Repeat</keyword>
<dbReference type="InterPro" id="IPR045081">
    <property type="entry name" value="AN32"/>
</dbReference>
<dbReference type="AlphaFoldDB" id="A0A7R9KYK4"/>
<proteinExistence type="inferred from homology"/>
<accession>A0A7R9KYK4</accession>
<dbReference type="EMBL" id="OC864616">
    <property type="protein sequence ID" value="CAD7631833.1"/>
    <property type="molecule type" value="Genomic_DNA"/>
</dbReference>
<dbReference type="PANTHER" id="PTHR11375:SF0">
    <property type="entry name" value="ACIDIC LEUCINE-RICH NUCLEAR PHOSPHOPROTEIN 32 FAMILY MEMBER A"/>
    <property type="match status" value="1"/>
</dbReference>
<evidence type="ECO:0000313" key="6">
    <source>
        <dbReference type="Proteomes" id="UP000759131"/>
    </source>
</evidence>
<dbReference type="SUPFAM" id="SSF52058">
    <property type="entry name" value="L domain-like"/>
    <property type="match status" value="1"/>
</dbReference>
<comment type="similarity">
    <text evidence="3">Belongs to the ANP32 family.</text>
</comment>
<dbReference type="Pfam" id="PF14580">
    <property type="entry name" value="LRR_9"/>
    <property type="match status" value="1"/>
</dbReference>
<evidence type="ECO:0008006" key="7">
    <source>
        <dbReference type="Google" id="ProtNLM"/>
    </source>
</evidence>
<dbReference type="InterPro" id="IPR001611">
    <property type="entry name" value="Leu-rich_rpt"/>
</dbReference>